<keyword evidence="1" id="KW-1133">Transmembrane helix</keyword>
<feature type="transmembrane region" description="Helical" evidence="1">
    <location>
        <begin position="68"/>
        <end position="87"/>
    </location>
</feature>
<name>A0ABN6ISP7_9CLOT</name>
<dbReference type="Gene3D" id="3.30.70.270">
    <property type="match status" value="1"/>
</dbReference>
<dbReference type="Pfam" id="PF00990">
    <property type="entry name" value="GGDEF"/>
    <property type="match status" value="1"/>
</dbReference>
<dbReference type="InterPro" id="IPR050469">
    <property type="entry name" value="Diguanylate_Cyclase"/>
</dbReference>
<proteinExistence type="predicted"/>
<keyword evidence="4" id="KW-1185">Reference proteome</keyword>
<reference evidence="4" key="1">
    <citation type="submission" date="2021-07" db="EMBL/GenBank/DDBJ databases">
        <title>Complete genome sequencing of a Clostridium isolate.</title>
        <authorList>
            <person name="Ueki A."/>
            <person name="Tonouchi A."/>
        </authorList>
    </citation>
    <scope>NUCLEOTIDE SEQUENCE [LARGE SCALE GENOMIC DNA]</scope>
    <source>
        <strain evidence="4">C5S11</strain>
    </source>
</reference>
<dbReference type="RefSeq" id="WP_224036861.1">
    <property type="nucleotide sequence ID" value="NZ_AP024849.1"/>
</dbReference>
<dbReference type="InterPro" id="IPR000160">
    <property type="entry name" value="GGDEF_dom"/>
</dbReference>
<protein>
    <submittedName>
        <fullName evidence="3">GGDEF domain-containing protein</fullName>
    </submittedName>
</protein>
<keyword evidence="1" id="KW-0812">Transmembrane</keyword>
<evidence type="ECO:0000256" key="1">
    <source>
        <dbReference type="SAM" id="Phobius"/>
    </source>
</evidence>
<evidence type="ECO:0000313" key="3">
    <source>
        <dbReference type="EMBL" id="BCZ45249.1"/>
    </source>
</evidence>
<dbReference type="NCBIfam" id="TIGR00254">
    <property type="entry name" value="GGDEF"/>
    <property type="match status" value="1"/>
</dbReference>
<gene>
    <name evidence="3" type="ORF">psyc5s11_13160</name>
</gene>
<feature type="transmembrane region" description="Helical" evidence="1">
    <location>
        <begin position="37"/>
        <end position="56"/>
    </location>
</feature>
<evidence type="ECO:0000313" key="4">
    <source>
        <dbReference type="Proteomes" id="UP000824633"/>
    </source>
</evidence>
<dbReference type="PROSITE" id="PS50887">
    <property type="entry name" value="GGDEF"/>
    <property type="match status" value="1"/>
</dbReference>
<accession>A0ABN6ISP7</accession>
<dbReference type="SUPFAM" id="SSF55073">
    <property type="entry name" value="Nucleotide cyclase"/>
    <property type="match status" value="1"/>
</dbReference>
<dbReference type="InterPro" id="IPR043128">
    <property type="entry name" value="Rev_trsase/Diguanyl_cyclase"/>
</dbReference>
<dbReference type="PANTHER" id="PTHR45138">
    <property type="entry name" value="REGULATORY COMPONENTS OF SENSORY TRANSDUCTION SYSTEM"/>
    <property type="match status" value="1"/>
</dbReference>
<keyword evidence="1" id="KW-0472">Membrane</keyword>
<dbReference type="CDD" id="cd01949">
    <property type="entry name" value="GGDEF"/>
    <property type="match status" value="1"/>
</dbReference>
<dbReference type="EMBL" id="AP024849">
    <property type="protein sequence ID" value="BCZ45249.1"/>
    <property type="molecule type" value="Genomic_DNA"/>
</dbReference>
<feature type="domain" description="GGDEF" evidence="2">
    <location>
        <begin position="128"/>
        <end position="255"/>
    </location>
</feature>
<feature type="transmembrane region" description="Helical" evidence="1">
    <location>
        <begin position="7"/>
        <end position="25"/>
    </location>
</feature>
<dbReference type="SMART" id="SM00267">
    <property type="entry name" value="GGDEF"/>
    <property type="match status" value="1"/>
</dbReference>
<evidence type="ECO:0000259" key="2">
    <source>
        <dbReference type="PROSITE" id="PS50887"/>
    </source>
</evidence>
<sequence>MIEIRKLVVFLFVALLFIYMIWINFRVLNKFGHKKLLSALMISGLGLITIGTFFDMISNLVDMKFGTLIPICFTVGAIIFVIYIILWSNYIAQMMSTLNEYAHNDPMTGLYNRMGFEKVFEIKIATQESFYIMVFDLDKTKLINDKFGHLKGDQYIISAARIIKDEIGKNGFVGRTGGDEFVALLENMTEEKIEDLKFFIKNHVSHIFNKQNTQISIGYSKYKEDGETFEELLSFADKKMYEDKEKRKEFYLKNQ</sequence>
<dbReference type="PANTHER" id="PTHR45138:SF9">
    <property type="entry name" value="DIGUANYLATE CYCLASE DGCM-RELATED"/>
    <property type="match status" value="1"/>
</dbReference>
<dbReference type="InterPro" id="IPR029787">
    <property type="entry name" value="Nucleotide_cyclase"/>
</dbReference>
<organism evidence="3 4">
    <name type="scientific">Clostridium gelidum</name>
    <dbReference type="NCBI Taxonomy" id="704125"/>
    <lineage>
        <taxon>Bacteria</taxon>
        <taxon>Bacillati</taxon>
        <taxon>Bacillota</taxon>
        <taxon>Clostridia</taxon>
        <taxon>Eubacteriales</taxon>
        <taxon>Clostridiaceae</taxon>
        <taxon>Clostridium</taxon>
    </lineage>
</organism>
<dbReference type="Proteomes" id="UP000824633">
    <property type="component" value="Chromosome"/>
</dbReference>